<evidence type="ECO:0000313" key="2">
    <source>
        <dbReference type="Proteomes" id="UP001372338"/>
    </source>
</evidence>
<evidence type="ECO:0000313" key="1">
    <source>
        <dbReference type="EMBL" id="KAK7260019.1"/>
    </source>
</evidence>
<proteinExistence type="predicted"/>
<keyword evidence="2" id="KW-1185">Reference proteome</keyword>
<dbReference type="EMBL" id="JAYWIO010000005">
    <property type="protein sequence ID" value="KAK7260019.1"/>
    <property type="molecule type" value="Genomic_DNA"/>
</dbReference>
<gene>
    <name evidence="1" type="ORF">RIF29_25722</name>
</gene>
<dbReference type="Proteomes" id="UP001372338">
    <property type="component" value="Unassembled WGS sequence"/>
</dbReference>
<protein>
    <submittedName>
        <fullName evidence="1">Uncharacterized protein</fullName>
    </submittedName>
</protein>
<organism evidence="1 2">
    <name type="scientific">Crotalaria pallida</name>
    <name type="common">Smooth rattlebox</name>
    <name type="synonym">Crotalaria striata</name>
    <dbReference type="NCBI Taxonomy" id="3830"/>
    <lineage>
        <taxon>Eukaryota</taxon>
        <taxon>Viridiplantae</taxon>
        <taxon>Streptophyta</taxon>
        <taxon>Embryophyta</taxon>
        <taxon>Tracheophyta</taxon>
        <taxon>Spermatophyta</taxon>
        <taxon>Magnoliopsida</taxon>
        <taxon>eudicotyledons</taxon>
        <taxon>Gunneridae</taxon>
        <taxon>Pentapetalae</taxon>
        <taxon>rosids</taxon>
        <taxon>fabids</taxon>
        <taxon>Fabales</taxon>
        <taxon>Fabaceae</taxon>
        <taxon>Papilionoideae</taxon>
        <taxon>50 kb inversion clade</taxon>
        <taxon>genistoids sensu lato</taxon>
        <taxon>core genistoids</taxon>
        <taxon>Crotalarieae</taxon>
        <taxon>Crotalaria</taxon>
    </lineage>
</organism>
<accession>A0AAN9HZZ5</accession>
<sequence length="112" mass="12724">MERDPNRQSWHTYILQTIKSNEYMVDNGGKNHWLAICLEGSERLKLAMAACAARWKAAQAKKEVMSLKYGLSNLYACMGLGAWAIVVVDANELMFCGREDKPWTFFSLLCLT</sequence>
<dbReference type="AlphaFoldDB" id="A0AAN9HZZ5"/>
<reference evidence="1 2" key="1">
    <citation type="submission" date="2024-01" db="EMBL/GenBank/DDBJ databases">
        <title>The genomes of 5 underutilized Papilionoideae crops provide insights into root nodulation and disease resistanc.</title>
        <authorList>
            <person name="Yuan L."/>
        </authorList>
    </citation>
    <scope>NUCLEOTIDE SEQUENCE [LARGE SCALE GENOMIC DNA]</scope>
    <source>
        <strain evidence="1">ZHUSHIDOU_FW_LH</strain>
        <tissue evidence="1">Leaf</tissue>
    </source>
</reference>
<comment type="caution">
    <text evidence="1">The sequence shown here is derived from an EMBL/GenBank/DDBJ whole genome shotgun (WGS) entry which is preliminary data.</text>
</comment>
<name>A0AAN9HZZ5_CROPI</name>